<dbReference type="InterPro" id="IPR032675">
    <property type="entry name" value="LRR_dom_sf"/>
</dbReference>
<dbReference type="Gene3D" id="3.80.10.10">
    <property type="entry name" value="Ribonuclease Inhibitor"/>
    <property type="match status" value="1"/>
</dbReference>
<dbReference type="STRING" id="56857.A0A200QFG4"/>
<gene>
    <name evidence="4" type="ORF">BVC80_659g29</name>
</gene>
<feature type="compositionally biased region" description="Polar residues" evidence="1">
    <location>
        <begin position="10"/>
        <end position="19"/>
    </location>
</feature>
<dbReference type="Gene3D" id="1.20.1280.50">
    <property type="match status" value="1"/>
</dbReference>
<organism evidence="4 5">
    <name type="scientific">Macleaya cordata</name>
    <name type="common">Five-seeded plume-poppy</name>
    <name type="synonym">Bocconia cordata</name>
    <dbReference type="NCBI Taxonomy" id="56857"/>
    <lineage>
        <taxon>Eukaryota</taxon>
        <taxon>Viridiplantae</taxon>
        <taxon>Streptophyta</taxon>
        <taxon>Embryophyta</taxon>
        <taxon>Tracheophyta</taxon>
        <taxon>Spermatophyta</taxon>
        <taxon>Magnoliopsida</taxon>
        <taxon>Ranunculales</taxon>
        <taxon>Papaveraceae</taxon>
        <taxon>Papaveroideae</taxon>
        <taxon>Macleaya</taxon>
    </lineage>
</organism>
<dbReference type="PANTHER" id="PTHR31900:SF30">
    <property type="entry name" value="SUPERFAMILY PROTEIN, PUTATIVE-RELATED"/>
    <property type="match status" value="1"/>
</dbReference>
<evidence type="ECO:0000259" key="3">
    <source>
        <dbReference type="SMART" id="SM00579"/>
    </source>
</evidence>
<dbReference type="InterPro" id="IPR001810">
    <property type="entry name" value="F-box_dom"/>
</dbReference>
<evidence type="ECO:0000313" key="4">
    <source>
        <dbReference type="EMBL" id="OVA09206.1"/>
    </source>
</evidence>
<dbReference type="PANTHER" id="PTHR31900">
    <property type="entry name" value="F-BOX/RNI SUPERFAMILY PROTEIN-RELATED"/>
    <property type="match status" value="1"/>
</dbReference>
<sequence length="459" mass="52436">MVLKKKKQLKGSQNNSNMGLKQDRISELSDSLLHHILSFLPTKCVVSTSILSKRWRHLWTSIPILDFRQWRSPTVYTEKDYPLETQRFMNFVDKVLFLLEIPNIQKFSLHFDQHFDGFRVNAWITTLIRRKVEELILFIDKAKSFMFPLCFFTCESMTNLELDMNGDVLNLPKSISFPSLKILRLTDIRFVDENLTQLFFSNCPVLEELSFTDCSWIDMNFVCISAPALKRLFLTIPNAPGIDTSTVKIYAPNLLSLVYNEVVAKDYFLHSFPSLVDANIDYLYGGDPLDAREETGFGSTKLLENLSNVKHLKMSGGTFEVLSYAVVPLTNLPAFCNLIHLEVSSSLLFTTVRTLIDFLHISPNLESLGCFDDGDDGWTLNLVPQCLLLHLKSVEFHQFDGCELDVVKLFLKNAGVLQKMTIFSIPALLTNFKKQTEIMRQLLMFPRASTNCVVSFSSS</sequence>
<proteinExistence type="predicted"/>
<dbReference type="SMART" id="SM00579">
    <property type="entry name" value="FBD"/>
    <property type="match status" value="1"/>
</dbReference>
<reference evidence="4 5" key="1">
    <citation type="journal article" date="2017" name="Mol. Plant">
        <title>The Genome of Medicinal Plant Macleaya cordata Provides New Insights into Benzylisoquinoline Alkaloids Metabolism.</title>
        <authorList>
            <person name="Liu X."/>
            <person name="Liu Y."/>
            <person name="Huang P."/>
            <person name="Ma Y."/>
            <person name="Qing Z."/>
            <person name="Tang Q."/>
            <person name="Cao H."/>
            <person name="Cheng P."/>
            <person name="Zheng Y."/>
            <person name="Yuan Z."/>
            <person name="Zhou Y."/>
            <person name="Liu J."/>
            <person name="Tang Z."/>
            <person name="Zhuo Y."/>
            <person name="Zhang Y."/>
            <person name="Yu L."/>
            <person name="Huang J."/>
            <person name="Yang P."/>
            <person name="Peng Q."/>
            <person name="Zhang J."/>
            <person name="Jiang W."/>
            <person name="Zhang Z."/>
            <person name="Lin K."/>
            <person name="Ro D.K."/>
            <person name="Chen X."/>
            <person name="Xiong X."/>
            <person name="Shang Y."/>
            <person name="Huang S."/>
            <person name="Zeng J."/>
        </authorList>
    </citation>
    <scope>NUCLEOTIDE SEQUENCE [LARGE SCALE GENOMIC DNA]</scope>
    <source>
        <strain evidence="5">cv. BLH2017</strain>
        <tissue evidence="4">Root</tissue>
    </source>
</reference>
<dbReference type="SUPFAM" id="SSF81383">
    <property type="entry name" value="F-box domain"/>
    <property type="match status" value="1"/>
</dbReference>
<comment type="caution">
    <text evidence="4">The sequence shown here is derived from an EMBL/GenBank/DDBJ whole genome shotgun (WGS) entry which is preliminary data.</text>
</comment>
<dbReference type="InterPro" id="IPR053781">
    <property type="entry name" value="F-box_AtFBL13-like"/>
</dbReference>
<dbReference type="InterPro" id="IPR006566">
    <property type="entry name" value="FBD"/>
</dbReference>
<feature type="domain" description="F-box" evidence="2">
    <location>
        <begin position="28"/>
        <end position="68"/>
    </location>
</feature>
<dbReference type="EMBL" id="MVGT01002164">
    <property type="protein sequence ID" value="OVA09206.1"/>
    <property type="molecule type" value="Genomic_DNA"/>
</dbReference>
<keyword evidence="5" id="KW-1185">Reference proteome</keyword>
<dbReference type="InterPro" id="IPR050232">
    <property type="entry name" value="FBL13/AtMIF1-like"/>
</dbReference>
<feature type="region of interest" description="Disordered" evidence="1">
    <location>
        <begin position="1"/>
        <end position="20"/>
    </location>
</feature>
<dbReference type="InterPro" id="IPR036047">
    <property type="entry name" value="F-box-like_dom_sf"/>
</dbReference>
<evidence type="ECO:0000259" key="2">
    <source>
        <dbReference type="SMART" id="SM00256"/>
    </source>
</evidence>
<dbReference type="FunCoup" id="A0A200QFG4">
    <property type="interactions" value="1400"/>
</dbReference>
<dbReference type="SMART" id="SM00256">
    <property type="entry name" value="FBOX"/>
    <property type="match status" value="1"/>
</dbReference>
<dbReference type="OrthoDB" id="612216at2759"/>
<dbReference type="Pfam" id="PF00646">
    <property type="entry name" value="F-box"/>
    <property type="match status" value="1"/>
</dbReference>
<dbReference type="Pfam" id="PF08387">
    <property type="entry name" value="FBD"/>
    <property type="match status" value="1"/>
</dbReference>
<accession>A0A200QFG4</accession>
<dbReference type="InParanoid" id="A0A200QFG4"/>
<dbReference type="CDD" id="cd22160">
    <property type="entry name" value="F-box_AtFBL13-like"/>
    <property type="match status" value="1"/>
</dbReference>
<protein>
    <submittedName>
        <fullName evidence="4">F-box domain</fullName>
    </submittedName>
</protein>
<dbReference type="OMA" id="PRASTNC"/>
<dbReference type="Pfam" id="PF24758">
    <property type="entry name" value="LRR_At5g56370"/>
    <property type="match status" value="1"/>
</dbReference>
<evidence type="ECO:0000313" key="5">
    <source>
        <dbReference type="Proteomes" id="UP000195402"/>
    </source>
</evidence>
<dbReference type="SUPFAM" id="SSF52058">
    <property type="entry name" value="L domain-like"/>
    <property type="match status" value="1"/>
</dbReference>
<name>A0A200QFG4_MACCD</name>
<dbReference type="InterPro" id="IPR055411">
    <property type="entry name" value="LRR_FXL15/At3g58940/PEG3-like"/>
</dbReference>
<evidence type="ECO:0000256" key="1">
    <source>
        <dbReference type="SAM" id="MobiDB-lite"/>
    </source>
</evidence>
<dbReference type="AlphaFoldDB" id="A0A200QFG4"/>
<dbReference type="Proteomes" id="UP000195402">
    <property type="component" value="Unassembled WGS sequence"/>
</dbReference>
<feature type="domain" description="FBD" evidence="3">
    <location>
        <begin position="385"/>
        <end position="457"/>
    </location>
</feature>